<evidence type="ECO:0000259" key="2">
    <source>
        <dbReference type="Pfam" id="PF19259"/>
    </source>
</evidence>
<sequence length="542" mass="61225">MNQNYNPDYIEAMMIDAAFEQPIRTPTVETTTEHQPPRAKTTVLPPPPSANETLLTFSPERYRLPDMTTFDGSPSGYRPFMSSMTYQFWVRSSMLTTDQLKIQFLGAHFTGAASVWLGELISSNSDTLNNYTSFLTAFQSYFSDPSIEIDATNQLRRLRQKSGTVAEYSAKFRQIANDTGFDQKALIDQYLRGLAPRVVDILILEDIPTTLEATVIKATRIGHRLSTRDSINSSDLPRAAFVRHYPRDPNAMDVDFLRVKVEISTFALIDSGASSTFISDQFVKNNFVPTHKTHREIRVETVSGRPLMTTPENIKFWVIDSSSGEDEFFSAEDDDEEEAISKVEGKTEDDSVSSLDFENQYEVKNKPEEEPLQKVPEEYGDLKEVFDENMANSLPPSRPYDCPIDTEEGIIELQQPEKNIFSPEFFVNAIVTPENELKAKFKRVLRGGATRLARRLSEKTNKTHVVSEGIVYLGLGIEERSWELSEDIHADRKKKEFHKKHPNLPGPNDLANTANLTLPQSHQPQTEEGTPSPEEGGNVRIP</sequence>
<dbReference type="EMBL" id="LSSK01001589">
    <property type="protein sequence ID" value="OMH79320.1"/>
    <property type="molecule type" value="Genomic_DNA"/>
</dbReference>
<feature type="region of interest" description="Disordered" evidence="1">
    <location>
        <begin position="493"/>
        <end position="542"/>
    </location>
</feature>
<dbReference type="OrthoDB" id="3267566at2759"/>
<dbReference type="PANTHER" id="PTHR15503:SF22">
    <property type="entry name" value="TRANSPOSON TY3-I GAG POLYPROTEIN"/>
    <property type="match status" value="1"/>
</dbReference>
<dbReference type="AlphaFoldDB" id="A0A1R1PE96"/>
<accession>A0A1R1PE96</accession>
<keyword evidence="4" id="KW-1185">Reference proteome</keyword>
<feature type="region of interest" description="Disordered" evidence="1">
    <location>
        <begin position="27"/>
        <end position="50"/>
    </location>
</feature>
<reference evidence="4" key="1">
    <citation type="submission" date="2017-01" db="EMBL/GenBank/DDBJ databases">
        <authorList>
            <person name="Wang Y."/>
            <person name="White M."/>
            <person name="Kvist S."/>
            <person name="Moncalvo J.-M."/>
        </authorList>
    </citation>
    <scope>NUCLEOTIDE SEQUENCE [LARGE SCALE GENOMIC DNA]</scope>
    <source>
        <strain evidence="4">COL-18-3</strain>
    </source>
</reference>
<organism evidence="3 4">
    <name type="scientific">Zancudomyces culisetae</name>
    <name type="common">Gut fungus</name>
    <name type="synonym">Smittium culisetae</name>
    <dbReference type="NCBI Taxonomy" id="1213189"/>
    <lineage>
        <taxon>Eukaryota</taxon>
        <taxon>Fungi</taxon>
        <taxon>Fungi incertae sedis</taxon>
        <taxon>Zoopagomycota</taxon>
        <taxon>Kickxellomycotina</taxon>
        <taxon>Harpellomycetes</taxon>
        <taxon>Harpellales</taxon>
        <taxon>Legeriomycetaceae</taxon>
        <taxon>Zancudomyces</taxon>
    </lineage>
</organism>
<evidence type="ECO:0000256" key="1">
    <source>
        <dbReference type="SAM" id="MobiDB-lite"/>
    </source>
</evidence>
<dbReference type="InterPro" id="IPR032567">
    <property type="entry name" value="RTL1-rel"/>
</dbReference>
<dbReference type="CDD" id="cd00303">
    <property type="entry name" value="retropepsin_like"/>
    <property type="match status" value="1"/>
</dbReference>
<protein>
    <submittedName>
        <fullName evidence="3">Retrotransposon-derived protein PEG10</fullName>
    </submittedName>
</protein>
<evidence type="ECO:0000313" key="4">
    <source>
        <dbReference type="Proteomes" id="UP000188320"/>
    </source>
</evidence>
<dbReference type="Proteomes" id="UP000188320">
    <property type="component" value="Unassembled WGS sequence"/>
</dbReference>
<dbReference type="Pfam" id="PF19259">
    <property type="entry name" value="Ty3_capsid"/>
    <property type="match status" value="1"/>
</dbReference>
<comment type="caution">
    <text evidence="3">The sequence shown here is derived from an EMBL/GenBank/DDBJ whole genome shotgun (WGS) entry which is preliminary data.</text>
</comment>
<feature type="domain" description="Ty3 transposon capsid-like protein" evidence="2">
    <location>
        <begin position="78"/>
        <end position="218"/>
    </location>
</feature>
<evidence type="ECO:0000313" key="3">
    <source>
        <dbReference type="EMBL" id="OMH79320.1"/>
    </source>
</evidence>
<name>A0A1R1PE96_ZANCU</name>
<feature type="compositionally biased region" description="Low complexity" evidence="1">
    <location>
        <begin position="523"/>
        <end position="536"/>
    </location>
</feature>
<feature type="compositionally biased region" description="Polar residues" evidence="1">
    <location>
        <begin position="510"/>
        <end position="522"/>
    </location>
</feature>
<dbReference type="PANTHER" id="PTHR15503">
    <property type="entry name" value="LDOC1 RELATED"/>
    <property type="match status" value="1"/>
</dbReference>
<gene>
    <name evidence="3" type="ORF">AX774_g7272</name>
</gene>
<dbReference type="InterPro" id="IPR045358">
    <property type="entry name" value="Ty3_capsid"/>
</dbReference>
<proteinExistence type="predicted"/>